<evidence type="ECO:0000259" key="3">
    <source>
        <dbReference type="PROSITE" id="PS50119"/>
    </source>
</evidence>
<evidence type="ECO:0000313" key="5">
    <source>
        <dbReference type="Proteomes" id="UP001186944"/>
    </source>
</evidence>
<dbReference type="PANTHER" id="PTHR25462">
    <property type="entry name" value="BONUS, ISOFORM C-RELATED"/>
    <property type="match status" value="1"/>
</dbReference>
<dbReference type="PROSITE" id="PS50119">
    <property type="entry name" value="ZF_BBOX"/>
    <property type="match status" value="2"/>
</dbReference>
<evidence type="ECO:0000256" key="2">
    <source>
        <dbReference type="SAM" id="Coils"/>
    </source>
</evidence>
<dbReference type="SUPFAM" id="SSF57845">
    <property type="entry name" value="B-box zinc-binding domain"/>
    <property type="match status" value="1"/>
</dbReference>
<dbReference type="Pfam" id="PF00643">
    <property type="entry name" value="zf-B_box"/>
    <property type="match status" value="1"/>
</dbReference>
<protein>
    <recommendedName>
        <fullName evidence="3">B box-type domain-containing protein</fullName>
    </recommendedName>
</protein>
<dbReference type="GO" id="GO:0061630">
    <property type="term" value="F:ubiquitin protein ligase activity"/>
    <property type="evidence" value="ECO:0007669"/>
    <property type="project" value="TreeGrafter"/>
</dbReference>
<name>A0AA88YGH8_PINIB</name>
<keyword evidence="2" id="KW-0175">Coiled coil</keyword>
<dbReference type="GO" id="GO:0008270">
    <property type="term" value="F:zinc ion binding"/>
    <property type="evidence" value="ECO:0007669"/>
    <property type="project" value="UniProtKB-KW"/>
</dbReference>
<reference evidence="4" key="1">
    <citation type="submission" date="2019-08" db="EMBL/GenBank/DDBJ databases">
        <title>The improved chromosome-level genome for the pearl oyster Pinctada fucata martensii using PacBio sequencing and Hi-C.</title>
        <authorList>
            <person name="Zheng Z."/>
        </authorList>
    </citation>
    <scope>NUCLEOTIDE SEQUENCE</scope>
    <source>
        <strain evidence="4">ZZ-2019</strain>
        <tissue evidence="4">Adductor muscle</tissue>
    </source>
</reference>
<dbReference type="EMBL" id="VSWD01000004">
    <property type="protein sequence ID" value="KAK3104360.1"/>
    <property type="molecule type" value="Genomic_DNA"/>
</dbReference>
<dbReference type="SMART" id="SM00336">
    <property type="entry name" value="BBOX"/>
    <property type="match status" value="2"/>
</dbReference>
<comment type="caution">
    <text evidence="4">The sequence shown here is derived from an EMBL/GenBank/DDBJ whole genome shotgun (WGS) entry which is preliminary data.</text>
</comment>
<dbReference type="SUPFAM" id="SSF63829">
    <property type="entry name" value="Calcium-dependent phosphotriesterase"/>
    <property type="match status" value="1"/>
</dbReference>
<dbReference type="Gene3D" id="3.30.160.60">
    <property type="entry name" value="Classic Zinc Finger"/>
    <property type="match status" value="1"/>
</dbReference>
<feature type="domain" description="B box-type" evidence="3">
    <location>
        <begin position="70"/>
        <end position="110"/>
    </location>
</feature>
<sequence length="547" mass="62113">MAFASSRIGAQEAIIKPCDLCEDDENVNWFCKDCDQNLCDRCKRLHLRSNVSKSHIVLSISEGFAIGKRNLSNICREHDELFTFFCRTCDRNICSNCLSSEHKKHDFVGLRELQSEAQKQLDNVIKEKETEKQTMTKNYDDLVQHEDKSGYHLKEQYEKIDDRVKAIKLAADEEGEIFKESLSSIKHQQDEALKEGKQKIHTLTGLYNKEIQIVRQELRLQTASSLNDFVKESITKLKSLKPISIAIPDEQQFHFEEQIEDSQIRETIGKLFGSQKVSVTEVTKGIEGTKCNVLSNLEIIRTLNLDRIGYCSSMCLSTDGSIWIGGHGCVYKMSSDCSTVLHEIPIRKSWLTCDYIACLQSGEVVVSYGGVSYVDRFTSDGRRVEFTDLSPNGTFDIAVNINDEVVINVDMECIIIFSNKGKHPRKFKVDGGVQTFCTDRDGHIIVTHPESPNITILDGKSGEVKTSWDVSISDIKRLTCDRYGNILATNLEENVYVLGKNGKVKKTYTVECDEIRGICVNKEDHLLILISKDYTFEIHVHVTKYLE</sequence>
<keyword evidence="1" id="KW-0862">Zinc</keyword>
<dbReference type="Proteomes" id="UP001186944">
    <property type="component" value="Unassembled WGS sequence"/>
</dbReference>
<dbReference type="InterPro" id="IPR047153">
    <property type="entry name" value="TRIM45/56/19-like"/>
</dbReference>
<keyword evidence="1" id="KW-0863">Zinc-finger</keyword>
<dbReference type="InterPro" id="IPR000315">
    <property type="entry name" value="Znf_B-box"/>
</dbReference>
<proteinExistence type="predicted"/>
<keyword evidence="1" id="KW-0479">Metal-binding</keyword>
<feature type="coiled-coil region" evidence="2">
    <location>
        <begin position="110"/>
        <end position="145"/>
    </location>
</feature>
<gene>
    <name evidence="4" type="ORF">FSP39_000278</name>
</gene>
<dbReference type="AlphaFoldDB" id="A0AA88YGH8"/>
<keyword evidence="5" id="KW-1185">Reference proteome</keyword>
<dbReference type="Gene3D" id="2.120.10.30">
    <property type="entry name" value="TolB, C-terminal domain"/>
    <property type="match status" value="1"/>
</dbReference>
<evidence type="ECO:0000313" key="4">
    <source>
        <dbReference type="EMBL" id="KAK3104360.1"/>
    </source>
</evidence>
<organism evidence="4 5">
    <name type="scientific">Pinctada imbricata</name>
    <name type="common">Atlantic pearl-oyster</name>
    <name type="synonym">Pinctada martensii</name>
    <dbReference type="NCBI Taxonomy" id="66713"/>
    <lineage>
        <taxon>Eukaryota</taxon>
        <taxon>Metazoa</taxon>
        <taxon>Spiralia</taxon>
        <taxon>Lophotrochozoa</taxon>
        <taxon>Mollusca</taxon>
        <taxon>Bivalvia</taxon>
        <taxon>Autobranchia</taxon>
        <taxon>Pteriomorphia</taxon>
        <taxon>Pterioida</taxon>
        <taxon>Pterioidea</taxon>
        <taxon>Pteriidae</taxon>
        <taxon>Pinctada</taxon>
    </lineage>
</organism>
<dbReference type="PANTHER" id="PTHR25462:SF291">
    <property type="entry name" value="E3 UBIQUITIN-PROTEIN LIGASE TRIM45"/>
    <property type="match status" value="1"/>
</dbReference>
<dbReference type="InterPro" id="IPR011042">
    <property type="entry name" value="6-blade_b-propeller_TolB-like"/>
</dbReference>
<feature type="domain" description="B box-type" evidence="3">
    <location>
        <begin position="18"/>
        <end position="60"/>
    </location>
</feature>
<evidence type="ECO:0000256" key="1">
    <source>
        <dbReference type="PROSITE-ProRule" id="PRU00024"/>
    </source>
</evidence>
<accession>A0AA88YGH8</accession>